<evidence type="ECO:0000256" key="11">
    <source>
        <dbReference type="ARBA" id="ARBA00023180"/>
    </source>
</evidence>
<dbReference type="Gene3D" id="1.10.510.10">
    <property type="entry name" value="Transferase(Phosphotransferase) domain 1"/>
    <property type="match status" value="1"/>
</dbReference>
<feature type="chain" id="PRO_5041287167" description="Protein kinase domain-containing protein" evidence="14">
    <location>
        <begin position="25"/>
        <end position="603"/>
    </location>
</feature>
<keyword evidence="7" id="KW-0418">Kinase</keyword>
<feature type="binding site" evidence="12">
    <location>
        <position position="319"/>
    </location>
    <ligand>
        <name>ATP</name>
        <dbReference type="ChEBI" id="CHEBI:30616"/>
    </ligand>
</feature>
<evidence type="ECO:0000256" key="4">
    <source>
        <dbReference type="ARBA" id="ARBA00022692"/>
    </source>
</evidence>
<keyword evidence="5 14" id="KW-0732">Signal</keyword>
<evidence type="ECO:0000256" key="10">
    <source>
        <dbReference type="ARBA" id="ARBA00023136"/>
    </source>
</evidence>
<keyword evidence="4 13" id="KW-0812">Transmembrane</keyword>
<dbReference type="InterPro" id="IPR017441">
    <property type="entry name" value="Protein_kinase_ATP_BS"/>
</dbReference>
<dbReference type="FunFam" id="3.30.200.20:FF:000178">
    <property type="entry name" value="serine/threonine-protein kinase PBS1-like"/>
    <property type="match status" value="1"/>
</dbReference>
<evidence type="ECO:0000313" key="16">
    <source>
        <dbReference type="EMBL" id="KAJ9672810.1"/>
    </source>
</evidence>
<dbReference type="CDD" id="cd14066">
    <property type="entry name" value="STKc_IRAK"/>
    <property type="match status" value="1"/>
</dbReference>
<dbReference type="InterPro" id="IPR000719">
    <property type="entry name" value="Prot_kinase_dom"/>
</dbReference>
<dbReference type="EMBL" id="JARBHA010000019">
    <property type="protein sequence ID" value="KAJ9672810.1"/>
    <property type="molecule type" value="Genomic_DNA"/>
</dbReference>
<dbReference type="InterPro" id="IPR011009">
    <property type="entry name" value="Kinase-like_dom_sf"/>
</dbReference>
<dbReference type="InterPro" id="IPR008271">
    <property type="entry name" value="Ser/Thr_kinase_AS"/>
</dbReference>
<evidence type="ECO:0000256" key="3">
    <source>
        <dbReference type="ARBA" id="ARBA00022679"/>
    </source>
</evidence>
<keyword evidence="6 12" id="KW-0547">Nucleotide-binding</keyword>
<dbReference type="PROSITE" id="PS00108">
    <property type="entry name" value="PROTEIN_KINASE_ST"/>
    <property type="match status" value="1"/>
</dbReference>
<evidence type="ECO:0000256" key="13">
    <source>
        <dbReference type="SAM" id="Phobius"/>
    </source>
</evidence>
<dbReference type="GO" id="GO:0030247">
    <property type="term" value="F:polysaccharide binding"/>
    <property type="evidence" value="ECO:0007669"/>
    <property type="project" value="InterPro"/>
</dbReference>
<dbReference type="FunFam" id="1.10.510.10:FF:000590">
    <property type="entry name" value="PR5-like receptor kinase"/>
    <property type="match status" value="1"/>
</dbReference>
<feature type="transmembrane region" description="Helical" evidence="13">
    <location>
        <begin position="230"/>
        <end position="250"/>
    </location>
</feature>
<dbReference type="Pfam" id="PF00069">
    <property type="entry name" value="Pkinase"/>
    <property type="match status" value="1"/>
</dbReference>
<gene>
    <name evidence="16" type="ORF">PVL29_026158</name>
</gene>
<dbReference type="InterPro" id="IPR025287">
    <property type="entry name" value="WAK_GUB"/>
</dbReference>
<reference evidence="16 17" key="1">
    <citation type="journal article" date="2023" name="BMC Biotechnol.">
        <title>Vitis rotundifolia cv Carlos genome sequencing.</title>
        <authorList>
            <person name="Huff M."/>
            <person name="Hulse-Kemp A."/>
            <person name="Scheffler B."/>
            <person name="Youngblood R."/>
            <person name="Simpson S."/>
            <person name="Babiker E."/>
            <person name="Staton M."/>
        </authorList>
    </citation>
    <scope>NUCLEOTIDE SEQUENCE [LARGE SCALE GENOMIC DNA]</scope>
    <source>
        <tissue evidence="16">Leaf</tissue>
    </source>
</reference>
<dbReference type="PANTHER" id="PTHR27009">
    <property type="entry name" value="RUST RESISTANCE KINASE LR10-RELATED"/>
    <property type="match status" value="1"/>
</dbReference>
<evidence type="ECO:0000256" key="1">
    <source>
        <dbReference type="ARBA" id="ARBA00004479"/>
    </source>
</evidence>
<evidence type="ECO:0000256" key="12">
    <source>
        <dbReference type="PROSITE-ProRule" id="PRU10141"/>
    </source>
</evidence>
<dbReference type="AlphaFoldDB" id="A0AA38YLR6"/>
<evidence type="ECO:0000256" key="6">
    <source>
        <dbReference type="ARBA" id="ARBA00022741"/>
    </source>
</evidence>
<protein>
    <recommendedName>
        <fullName evidence="15">Protein kinase domain-containing protein</fullName>
    </recommendedName>
</protein>
<dbReference type="GO" id="GO:0005524">
    <property type="term" value="F:ATP binding"/>
    <property type="evidence" value="ECO:0007669"/>
    <property type="project" value="UniProtKB-UniRule"/>
</dbReference>
<dbReference type="PROSITE" id="PS00107">
    <property type="entry name" value="PROTEIN_KINASE_ATP"/>
    <property type="match status" value="1"/>
</dbReference>
<keyword evidence="9 13" id="KW-1133">Transmembrane helix</keyword>
<dbReference type="SUPFAM" id="SSF56112">
    <property type="entry name" value="Protein kinase-like (PK-like)"/>
    <property type="match status" value="1"/>
</dbReference>
<proteinExistence type="predicted"/>
<name>A0AA38YLR6_VITRO</name>
<dbReference type="Proteomes" id="UP001168098">
    <property type="component" value="Unassembled WGS sequence"/>
</dbReference>
<keyword evidence="11" id="KW-0325">Glycoprotein</keyword>
<keyword evidence="3" id="KW-0808">Transferase</keyword>
<comment type="subcellular location">
    <subcellularLocation>
        <location evidence="1">Membrane</location>
        <topology evidence="1">Single-pass type I membrane protein</topology>
    </subcellularLocation>
</comment>
<keyword evidence="17" id="KW-1185">Reference proteome</keyword>
<feature type="domain" description="Protein kinase" evidence="15">
    <location>
        <begin position="291"/>
        <end position="576"/>
    </location>
</feature>
<organism evidence="16 17">
    <name type="scientific">Vitis rotundifolia</name>
    <name type="common">Muscadine grape</name>
    <dbReference type="NCBI Taxonomy" id="103349"/>
    <lineage>
        <taxon>Eukaryota</taxon>
        <taxon>Viridiplantae</taxon>
        <taxon>Streptophyta</taxon>
        <taxon>Embryophyta</taxon>
        <taxon>Tracheophyta</taxon>
        <taxon>Spermatophyta</taxon>
        <taxon>Magnoliopsida</taxon>
        <taxon>eudicotyledons</taxon>
        <taxon>Gunneridae</taxon>
        <taxon>Pentapetalae</taxon>
        <taxon>rosids</taxon>
        <taxon>Vitales</taxon>
        <taxon>Vitaceae</taxon>
        <taxon>Viteae</taxon>
        <taxon>Vitis</taxon>
    </lineage>
</organism>
<evidence type="ECO:0000256" key="2">
    <source>
        <dbReference type="ARBA" id="ARBA00022527"/>
    </source>
</evidence>
<feature type="signal peptide" evidence="14">
    <location>
        <begin position="1"/>
        <end position="24"/>
    </location>
</feature>
<dbReference type="PROSITE" id="PS50011">
    <property type="entry name" value="PROTEIN_KINASE_DOM"/>
    <property type="match status" value="1"/>
</dbReference>
<evidence type="ECO:0000313" key="17">
    <source>
        <dbReference type="Proteomes" id="UP001168098"/>
    </source>
</evidence>
<dbReference type="GO" id="GO:0016020">
    <property type="term" value="C:membrane"/>
    <property type="evidence" value="ECO:0007669"/>
    <property type="project" value="UniProtKB-SubCell"/>
</dbReference>
<dbReference type="SMART" id="SM00220">
    <property type="entry name" value="S_TKc"/>
    <property type="match status" value="1"/>
</dbReference>
<evidence type="ECO:0000259" key="15">
    <source>
        <dbReference type="PROSITE" id="PS50011"/>
    </source>
</evidence>
<accession>A0AA38YLR6</accession>
<evidence type="ECO:0000256" key="9">
    <source>
        <dbReference type="ARBA" id="ARBA00022989"/>
    </source>
</evidence>
<evidence type="ECO:0000256" key="5">
    <source>
        <dbReference type="ARBA" id="ARBA00022729"/>
    </source>
</evidence>
<keyword evidence="2" id="KW-0723">Serine/threonine-protein kinase</keyword>
<evidence type="ECO:0000256" key="8">
    <source>
        <dbReference type="ARBA" id="ARBA00022840"/>
    </source>
</evidence>
<dbReference type="Gene3D" id="3.30.200.20">
    <property type="entry name" value="Phosphorylase Kinase, domain 1"/>
    <property type="match status" value="1"/>
</dbReference>
<evidence type="ECO:0000256" key="14">
    <source>
        <dbReference type="SAM" id="SignalP"/>
    </source>
</evidence>
<keyword evidence="10 13" id="KW-0472">Membrane</keyword>
<dbReference type="Pfam" id="PF13947">
    <property type="entry name" value="GUB_WAK_bind"/>
    <property type="match status" value="1"/>
</dbReference>
<comment type="caution">
    <text evidence="16">The sequence shown here is derived from an EMBL/GenBank/DDBJ whole genome shotgun (WGS) entry which is preliminary data.</text>
</comment>
<dbReference type="GO" id="GO:0004674">
    <property type="term" value="F:protein serine/threonine kinase activity"/>
    <property type="evidence" value="ECO:0007669"/>
    <property type="project" value="UniProtKB-KW"/>
</dbReference>
<keyword evidence="8 12" id="KW-0067">ATP-binding</keyword>
<sequence>MDRSLSLFLFLFLTLFVEMRGGRGECPTSNRCGDQGPLIQFPFRLKGQPHHCGYPGFVLSCTENNQIMLELPVSVKLLVKNIIYKSREIIVQNPDNCLARQLRNLSLASSPFQFKFEGDVTFFNCSSLKTAESFAAHFIPCLSIPGNPVYAVDSFYPLQNMDLSSCRRLCNASVGYHVFTDYTFNGSAFSLKWPKSICGSCLRGGHICRLKKSNSREPETECIKGVSKQAMVTGTIFGFFLLVLVIAMLYRLHSSDKLERENRIKVKRFLEDYEALKPSRYSYADIKRITNQFKDKLGQGGYGTVYKGKLSDEVFVAVKILNNSQGNGEEFINEVATMGTIHHVNIVRLVGFCADGFKRALIYDYLPNESLEKFIFSRVVKNYSLGWKKLQEIAIGIAKGIEYLHQGCDQRILHFDIKPHNILLDHNFNPKISDFGLAKLCSKEQSAVSMTVARGTIGYIAPEVLSRNFGNVSYKSDVYSFGMLLLEMVGGRKNIDVSVESTSQVYFPEWIYNHLDIGEELCIRIEEKGDVEIAKKLAIVGLSCIQWFPMDRPSMKIVVQMLEGGGKLTMPPNPFASTTPTKTNLSKPVSVFQQELAIIPEIE</sequence>
<evidence type="ECO:0000256" key="7">
    <source>
        <dbReference type="ARBA" id="ARBA00022777"/>
    </source>
</evidence>
<dbReference type="InterPro" id="IPR045874">
    <property type="entry name" value="LRK10/LRL21-25-like"/>
</dbReference>